<reference evidence="3 4" key="1">
    <citation type="submission" date="2024-04" db="EMBL/GenBank/DDBJ databases">
        <authorList>
            <person name="Waldvogel A.-M."/>
            <person name="Schoenle A."/>
        </authorList>
    </citation>
    <scope>NUCLEOTIDE SEQUENCE [LARGE SCALE GENOMIC DNA]</scope>
</reference>
<evidence type="ECO:0000313" key="3">
    <source>
        <dbReference type="EMBL" id="CAL1574128.1"/>
    </source>
</evidence>
<keyword evidence="4" id="KW-1185">Reference proteome</keyword>
<sequence>MAAAACGVGLALMSCQAQRVVFLWIVVLITAIGADSSVSGPHQSTPAETHSQTNQPVEERATTFLQNSRPQRVTQREGSVTVPPPERSPPLASPLPLSNATTFRHRVRILRQQGRVLLSP</sequence>
<dbReference type="AlphaFoldDB" id="A0AAV2JBF2"/>
<proteinExistence type="predicted"/>
<evidence type="ECO:0000256" key="1">
    <source>
        <dbReference type="SAM" id="MobiDB-lite"/>
    </source>
</evidence>
<keyword evidence="2" id="KW-0732">Signal</keyword>
<feature type="compositionally biased region" description="Polar residues" evidence="1">
    <location>
        <begin position="37"/>
        <end position="56"/>
    </location>
</feature>
<name>A0AAV2JBF2_KNICA</name>
<protein>
    <submittedName>
        <fullName evidence="3">Uncharacterized protein</fullName>
    </submittedName>
</protein>
<dbReference type="Proteomes" id="UP001497482">
    <property type="component" value="Chromosome 11"/>
</dbReference>
<gene>
    <name evidence="3" type="ORF">KC01_LOCUS5892</name>
</gene>
<feature type="compositionally biased region" description="Pro residues" evidence="1">
    <location>
        <begin position="82"/>
        <end position="93"/>
    </location>
</feature>
<accession>A0AAV2JBF2</accession>
<evidence type="ECO:0000313" key="4">
    <source>
        <dbReference type="Proteomes" id="UP001497482"/>
    </source>
</evidence>
<organism evidence="3 4">
    <name type="scientific">Knipowitschia caucasica</name>
    <name type="common">Caucasian dwarf goby</name>
    <name type="synonym">Pomatoschistus caucasicus</name>
    <dbReference type="NCBI Taxonomy" id="637954"/>
    <lineage>
        <taxon>Eukaryota</taxon>
        <taxon>Metazoa</taxon>
        <taxon>Chordata</taxon>
        <taxon>Craniata</taxon>
        <taxon>Vertebrata</taxon>
        <taxon>Euteleostomi</taxon>
        <taxon>Actinopterygii</taxon>
        <taxon>Neopterygii</taxon>
        <taxon>Teleostei</taxon>
        <taxon>Neoteleostei</taxon>
        <taxon>Acanthomorphata</taxon>
        <taxon>Gobiaria</taxon>
        <taxon>Gobiiformes</taxon>
        <taxon>Gobioidei</taxon>
        <taxon>Gobiidae</taxon>
        <taxon>Gobiinae</taxon>
        <taxon>Knipowitschia</taxon>
    </lineage>
</organism>
<feature type="region of interest" description="Disordered" evidence="1">
    <location>
        <begin position="37"/>
        <end position="97"/>
    </location>
</feature>
<feature type="signal peptide" evidence="2">
    <location>
        <begin position="1"/>
        <end position="17"/>
    </location>
</feature>
<feature type="compositionally biased region" description="Polar residues" evidence="1">
    <location>
        <begin position="63"/>
        <end position="78"/>
    </location>
</feature>
<evidence type="ECO:0000256" key="2">
    <source>
        <dbReference type="SAM" id="SignalP"/>
    </source>
</evidence>
<dbReference type="EMBL" id="OZ035833">
    <property type="protein sequence ID" value="CAL1574128.1"/>
    <property type="molecule type" value="Genomic_DNA"/>
</dbReference>
<feature type="chain" id="PRO_5044022009" evidence="2">
    <location>
        <begin position="18"/>
        <end position="120"/>
    </location>
</feature>